<dbReference type="RefSeq" id="WP_416206485.1">
    <property type="nucleotide sequence ID" value="NZ_JBBKTX010000016.1"/>
</dbReference>
<keyword evidence="1" id="KW-0812">Transmembrane</keyword>
<evidence type="ECO:0000313" key="2">
    <source>
        <dbReference type="EMBL" id="MFK4753449.1"/>
    </source>
</evidence>
<dbReference type="EMBL" id="JBBKTX010000016">
    <property type="protein sequence ID" value="MFK4753449.1"/>
    <property type="molecule type" value="Genomic_DNA"/>
</dbReference>
<keyword evidence="1" id="KW-0472">Membrane</keyword>
<gene>
    <name evidence="2" type="ORF">WG929_13615</name>
</gene>
<feature type="transmembrane region" description="Helical" evidence="1">
    <location>
        <begin position="7"/>
        <end position="34"/>
    </location>
</feature>
<keyword evidence="3" id="KW-1185">Reference proteome</keyword>
<sequence length="119" mass="13318">MKKQSGMSFYAVMVILLVVGVVAKAGIAIVPMYWDNRMLQQVLETMHKSKTVTGTSSVKDLHGVLAARIRSNSLNISLDGLVATRSKGVLTMDWNYEVKEHFMGNLYVVGQFSHHEEFE</sequence>
<evidence type="ECO:0000313" key="3">
    <source>
        <dbReference type="Proteomes" id="UP001620597"/>
    </source>
</evidence>
<dbReference type="Proteomes" id="UP001620597">
    <property type="component" value="Unassembled WGS sequence"/>
</dbReference>
<reference evidence="2 3" key="1">
    <citation type="submission" date="2024-03" db="EMBL/GenBank/DDBJ databases">
        <title>High-quality draft genome sequence of Oceanobacter sp. wDCs-4.</title>
        <authorList>
            <person name="Dong C."/>
        </authorList>
    </citation>
    <scope>NUCLEOTIDE SEQUENCE [LARGE SCALE GENOMIC DNA]</scope>
    <source>
        <strain evidence="3">wDCs-4</strain>
    </source>
</reference>
<proteinExistence type="predicted"/>
<dbReference type="Pfam" id="PF16137">
    <property type="entry name" value="DUF4845"/>
    <property type="match status" value="1"/>
</dbReference>
<keyword evidence="1" id="KW-1133">Transmembrane helix</keyword>
<name>A0ABW8NKE1_9GAMM</name>
<evidence type="ECO:0000256" key="1">
    <source>
        <dbReference type="SAM" id="Phobius"/>
    </source>
</evidence>
<protein>
    <submittedName>
        <fullName evidence="2">DUF4845 domain-containing protein</fullName>
    </submittedName>
</protein>
<organism evidence="2 3">
    <name type="scientific">Oceanobacter antarcticus</name>
    <dbReference type="NCBI Taxonomy" id="3133425"/>
    <lineage>
        <taxon>Bacteria</taxon>
        <taxon>Pseudomonadati</taxon>
        <taxon>Pseudomonadota</taxon>
        <taxon>Gammaproteobacteria</taxon>
        <taxon>Oceanospirillales</taxon>
        <taxon>Oceanospirillaceae</taxon>
        <taxon>Oceanobacter</taxon>
    </lineage>
</organism>
<comment type="caution">
    <text evidence="2">The sequence shown here is derived from an EMBL/GenBank/DDBJ whole genome shotgun (WGS) entry which is preliminary data.</text>
</comment>
<accession>A0ABW8NKE1</accession>
<dbReference type="InterPro" id="IPR032314">
    <property type="entry name" value="DUF4845"/>
</dbReference>